<dbReference type="AlphaFoldDB" id="A0A9P0GZM9"/>
<sequence>MKWFHKSTDAPRLLSLSPLTQDAEGGGGAESPSFNSSKGPQLGMSSMKCHNKSNTGNNLNFYTLDGQPLAVEPSSSHLIEGSPREEPCNSKEKRNPLLEKVKISRLSYLPSLKSSNNTAESHSSQRSDYSNENSAFNRIRKYTKALSFENLVEDGNYNQSQKKGTSKESNNYEYSSAGSGSKDITSPSNSKSKNQEENICSRSFLTAKLKLMSERYLKPPTNRFIAKFYKQSSQDTEQYISSDKNKSRKAKIRSFSYGALPGMEEFRQELLDEEDIVHYYNPRKNDSINMSAENDDSDSGILVNSSTNSSFVDYFGSKAAEDKINVCHVRSVSQETSDNDYQNFSYGYSMRNPRDELKHDINKIDSDTPPPLPPHFKNSPNKCSNYEKSFILVRLVRKNPNENLGICLTKVNNSVNPGYVIAHILPGSLADKDGSFQVDDEVINICGRRLKGLPFEKARETISTGPINVDILIARHIEWKANKMQESSVDYENVLIYSYLKDERCKSQQSIMSETVDYEKDVDCHKEAYQYLKNNTLNRKAFRKNFGVFSGKQIKCNTVTEKRHGSAISKCALSNESGGSSTFYTLPRRPRSNVYSLYTFVFEKGPGKKSLGFTIVGGKDSPRGAMGIFVKSIIEGGQAAEDGRLHEGDEILAVNGQLFHDLTHSEAVSIFKNIKCGPIALHISRRVRTTKPSSAKSCLDLVQEPSIGDR</sequence>
<evidence type="ECO:0000259" key="2">
    <source>
        <dbReference type="SMART" id="SM00228"/>
    </source>
</evidence>
<dbReference type="Pfam" id="PF00595">
    <property type="entry name" value="PDZ"/>
    <property type="match status" value="2"/>
</dbReference>
<feature type="region of interest" description="Disordered" evidence="1">
    <location>
        <begin position="156"/>
        <end position="197"/>
    </location>
</feature>
<keyword evidence="4" id="KW-1185">Reference proteome</keyword>
<reference evidence="3" key="1">
    <citation type="submission" date="2022-01" db="EMBL/GenBank/DDBJ databases">
        <authorList>
            <person name="King R."/>
        </authorList>
    </citation>
    <scope>NUCLEOTIDE SEQUENCE</scope>
</reference>
<gene>
    <name evidence="3" type="ORF">NEZAVI_LOCUS4242</name>
</gene>
<dbReference type="CDD" id="cd06759">
    <property type="entry name" value="PDZ3_PDZD2-PDZ1_hPro-IL-16-like"/>
    <property type="match status" value="1"/>
</dbReference>
<feature type="region of interest" description="Disordered" evidence="1">
    <location>
        <begin position="113"/>
        <end position="132"/>
    </location>
</feature>
<dbReference type="OrthoDB" id="6022711at2759"/>
<dbReference type="Proteomes" id="UP001152798">
    <property type="component" value="Chromosome 2"/>
</dbReference>
<dbReference type="SMART" id="SM00228">
    <property type="entry name" value="PDZ"/>
    <property type="match status" value="2"/>
</dbReference>
<proteinExistence type="predicted"/>
<evidence type="ECO:0000256" key="1">
    <source>
        <dbReference type="SAM" id="MobiDB-lite"/>
    </source>
</evidence>
<dbReference type="PANTHER" id="PTHR19964">
    <property type="entry name" value="MULTIPLE PDZ DOMAIN PROTEIN"/>
    <property type="match status" value="1"/>
</dbReference>
<name>A0A9P0GZM9_NEZVI</name>
<dbReference type="InterPro" id="IPR001478">
    <property type="entry name" value="PDZ"/>
</dbReference>
<accession>A0A9P0GZM9</accession>
<evidence type="ECO:0000313" key="3">
    <source>
        <dbReference type="EMBL" id="CAH1393599.1"/>
    </source>
</evidence>
<dbReference type="SUPFAM" id="SSF50156">
    <property type="entry name" value="PDZ domain-like"/>
    <property type="match status" value="2"/>
</dbReference>
<dbReference type="PANTHER" id="PTHR19964:SF97">
    <property type="entry name" value="PDZ DOMAIN-CONTAINING PROTEIN"/>
    <property type="match status" value="1"/>
</dbReference>
<dbReference type="CDD" id="cd00136">
    <property type="entry name" value="PDZ_canonical"/>
    <property type="match status" value="1"/>
</dbReference>
<feature type="compositionally biased region" description="Basic and acidic residues" evidence="1">
    <location>
        <begin position="82"/>
        <end position="99"/>
    </location>
</feature>
<dbReference type="Gene3D" id="2.30.42.10">
    <property type="match status" value="2"/>
</dbReference>
<feature type="region of interest" description="Disordered" evidence="1">
    <location>
        <begin position="14"/>
        <end position="51"/>
    </location>
</feature>
<organism evidence="3 4">
    <name type="scientific">Nezara viridula</name>
    <name type="common">Southern green stink bug</name>
    <name type="synonym">Cimex viridulus</name>
    <dbReference type="NCBI Taxonomy" id="85310"/>
    <lineage>
        <taxon>Eukaryota</taxon>
        <taxon>Metazoa</taxon>
        <taxon>Ecdysozoa</taxon>
        <taxon>Arthropoda</taxon>
        <taxon>Hexapoda</taxon>
        <taxon>Insecta</taxon>
        <taxon>Pterygota</taxon>
        <taxon>Neoptera</taxon>
        <taxon>Paraneoptera</taxon>
        <taxon>Hemiptera</taxon>
        <taxon>Heteroptera</taxon>
        <taxon>Panheteroptera</taxon>
        <taxon>Pentatomomorpha</taxon>
        <taxon>Pentatomoidea</taxon>
        <taxon>Pentatomidae</taxon>
        <taxon>Pentatominae</taxon>
        <taxon>Nezara</taxon>
    </lineage>
</organism>
<feature type="region of interest" description="Disordered" evidence="1">
    <location>
        <begin position="73"/>
        <end position="99"/>
    </location>
</feature>
<feature type="domain" description="PDZ" evidence="2">
    <location>
        <begin position="609"/>
        <end position="687"/>
    </location>
</feature>
<feature type="domain" description="PDZ" evidence="2">
    <location>
        <begin position="402"/>
        <end position="477"/>
    </location>
</feature>
<evidence type="ECO:0000313" key="4">
    <source>
        <dbReference type="Proteomes" id="UP001152798"/>
    </source>
</evidence>
<dbReference type="InterPro" id="IPR036034">
    <property type="entry name" value="PDZ_sf"/>
</dbReference>
<protein>
    <recommendedName>
        <fullName evidence="2">PDZ domain-containing protein</fullName>
    </recommendedName>
</protein>
<dbReference type="EMBL" id="OV725078">
    <property type="protein sequence ID" value="CAH1393599.1"/>
    <property type="molecule type" value="Genomic_DNA"/>
</dbReference>
<dbReference type="InterPro" id="IPR051342">
    <property type="entry name" value="PDZ_scaffold"/>
</dbReference>